<dbReference type="PRINTS" id="PR01590">
    <property type="entry name" value="HTHFIS"/>
</dbReference>
<protein>
    <submittedName>
        <fullName evidence="2">DNA-binding NtrC family response regulator</fullName>
    </submittedName>
</protein>
<feature type="domain" description="DNA binding HTH" evidence="1">
    <location>
        <begin position="98"/>
        <end position="137"/>
    </location>
</feature>
<comment type="caution">
    <text evidence="2">The sequence shown here is derived from an EMBL/GenBank/DDBJ whole genome shotgun (WGS) entry which is preliminary data.</text>
</comment>
<dbReference type="EMBL" id="JACIJC010000002">
    <property type="protein sequence ID" value="MBB5685270.1"/>
    <property type="molecule type" value="Genomic_DNA"/>
</dbReference>
<sequence>MDMASSSRLTAADATPLMLLGDLRNTRDLARELARISRRELAIRLPNAETIDWMREATEAMVMIEISVDVPDLLARLRGQNGGWPSSGLPVDALVGRTVAEVERALILGTLAHCRGNRTSAAHMLGISVRTMRNKLRSFIEDGIAVSPAH</sequence>
<keyword evidence="2" id="KW-0238">DNA-binding</keyword>
<accession>A0A7W9AGJ1</accession>
<name>A0A7W9AGJ1_9SPHN</name>
<organism evidence="2 3">
    <name type="scientific">Sphingobium boeckii</name>
    <dbReference type="NCBI Taxonomy" id="1082345"/>
    <lineage>
        <taxon>Bacteria</taxon>
        <taxon>Pseudomonadati</taxon>
        <taxon>Pseudomonadota</taxon>
        <taxon>Alphaproteobacteria</taxon>
        <taxon>Sphingomonadales</taxon>
        <taxon>Sphingomonadaceae</taxon>
        <taxon>Sphingobium</taxon>
    </lineage>
</organism>
<dbReference type="InterPro" id="IPR002197">
    <property type="entry name" value="HTH_Fis"/>
</dbReference>
<dbReference type="Proteomes" id="UP000549617">
    <property type="component" value="Unassembled WGS sequence"/>
</dbReference>
<dbReference type="AlphaFoldDB" id="A0A7W9AGJ1"/>
<evidence type="ECO:0000259" key="1">
    <source>
        <dbReference type="Pfam" id="PF02954"/>
    </source>
</evidence>
<evidence type="ECO:0000313" key="2">
    <source>
        <dbReference type="EMBL" id="MBB5685270.1"/>
    </source>
</evidence>
<gene>
    <name evidence="2" type="ORF">FHS49_001278</name>
</gene>
<reference evidence="2 3" key="1">
    <citation type="submission" date="2020-08" db="EMBL/GenBank/DDBJ databases">
        <title>Genomic Encyclopedia of Type Strains, Phase IV (KMG-IV): sequencing the most valuable type-strain genomes for metagenomic binning, comparative biology and taxonomic classification.</title>
        <authorList>
            <person name="Goeker M."/>
        </authorList>
    </citation>
    <scope>NUCLEOTIDE SEQUENCE [LARGE SCALE GENOMIC DNA]</scope>
    <source>
        <strain evidence="2 3">DSM 25079</strain>
    </source>
</reference>
<dbReference type="SUPFAM" id="SSF46689">
    <property type="entry name" value="Homeodomain-like"/>
    <property type="match status" value="1"/>
</dbReference>
<dbReference type="Pfam" id="PF02954">
    <property type="entry name" value="HTH_8"/>
    <property type="match status" value="1"/>
</dbReference>
<keyword evidence="3" id="KW-1185">Reference proteome</keyword>
<dbReference type="RefSeq" id="WP_184016476.1">
    <property type="nucleotide sequence ID" value="NZ_JACIJC010000002.1"/>
</dbReference>
<dbReference type="GO" id="GO:0043565">
    <property type="term" value="F:sequence-specific DNA binding"/>
    <property type="evidence" value="ECO:0007669"/>
    <property type="project" value="InterPro"/>
</dbReference>
<evidence type="ECO:0000313" key="3">
    <source>
        <dbReference type="Proteomes" id="UP000549617"/>
    </source>
</evidence>
<dbReference type="InterPro" id="IPR009057">
    <property type="entry name" value="Homeodomain-like_sf"/>
</dbReference>
<proteinExistence type="predicted"/>
<dbReference type="Gene3D" id="1.10.10.60">
    <property type="entry name" value="Homeodomain-like"/>
    <property type="match status" value="1"/>
</dbReference>